<evidence type="ECO:0000313" key="3">
    <source>
        <dbReference type="Proteomes" id="UP000243006"/>
    </source>
</evidence>
<feature type="non-terminal residue" evidence="2">
    <location>
        <position position="1"/>
    </location>
</feature>
<evidence type="ECO:0000256" key="1">
    <source>
        <dbReference type="SAM" id="MobiDB-lite"/>
    </source>
</evidence>
<dbReference type="Proteomes" id="UP000243006">
    <property type="component" value="Unassembled WGS sequence"/>
</dbReference>
<dbReference type="AlphaFoldDB" id="A0A1Y3EDM4"/>
<feature type="non-terminal residue" evidence="2">
    <location>
        <position position="71"/>
    </location>
</feature>
<organism evidence="2 3">
    <name type="scientific">Trichinella nativa</name>
    <dbReference type="NCBI Taxonomy" id="6335"/>
    <lineage>
        <taxon>Eukaryota</taxon>
        <taxon>Metazoa</taxon>
        <taxon>Ecdysozoa</taxon>
        <taxon>Nematoda</taxon>
        <taxon>Enoplea</taxon>
        <taxon>Dorylaimia</taxon>
        <taxon>Trichinellida</taxon>
        <taxon>Trichinellidae</taxon>
        <taxon>Trichinella</taxon>
    </lineage>
</organism>
<reference evidence="2 3" key="1">
    <citation type="submission" date="2015-04" db="EMBL/GenBank/DDBJ databases">
        <title>Draft genome of the roundworm Trichinella nativa.</title>
        <authorList>
            <person name="Mitreva M."/>
        </authorList>
    </citation>
    <scope>NUCLEOTIDE SEQUENCE [LARGE SCALE GENOMIC DNA]</scope>
    <source>
        <strain evidence="2 3">ISS45</strain>
    </source>
</reference>
<evidence type="ECO:0000313" key="2">
    <source>
        <dbReference type="EMBL" id="OUC41729.1"/>
    </source>
</evidence>
<feature type="region of interest" description="Disordered" evidence="1">
    <location>
        <begin position="51"/>
        <end position="71"/>
    </location>
</feature>
<comment type="caution">
    <text evidence="2">The sequence shown here is derived from an EMBL/GenBank/DDBJ whole genome shotgun (WGS) entry which is preliminary data.</text>
</comment>
<protein>
    <submittedName>
        <fullName evidence="2">Uncharacterized protein</fullName>
    </submittedName>
</protein>
<sequence>ASEVADDIKQFLRGRFKAVPTGRRISGFAMPSGGVEAGSPEMVATDGPSLLHGRSMFSRSDQRYFSQDRPR</sequence>
<proteinExistence type="predicted"/>
<accession>A0A1Y3EDM4</accession>
<feature type="compositionally biased region" description="Basic and acidic residues" evidence="1">
    <location>
        <begin position="60"/>
        <end position="71"/>
    </location>
</feature>
<dbReference type="EMBL" id="LVZM01020000">
    <property type="protein sequence ID" value="OUC41729.1"/>
    <property type="molecule type" value="Genomic_DNA"/>
</dbReference>
<name>A0A1Y3EDM4_9BILA</name>
<gene>
    <name evidence="2" type="ORF">D917_10727</name>
</gene>